<organism evidence="6 7">
    <name type="scientific">Petrolisthes cinctipes</name>
    <name type="common">Flat porcelain crab</name>
    <dbReference type="NCBI Taxonomy" id="88211"/>
    <lineage>
        <taxon>Eukaryota</taxon>
        <taxon>Metazoa</taxon>
        <taxon>Ecdysozoa</taxon>
        <taxon>Arthropoda</taxon>
        <taxon>Crustacea</taxon>
        <taxon>Multicrustacea</taxon>
        <taxon>Malacostraca</taxon>
        <taxon>Eumalacostraca</taxon>
        <taxon>Eucarida</taxon>
        <taxon>Decapoda</taxon>
        <taxon>Pleocyemata</taxon>
        <taxon>Anomura</taxon>
        <taxon>Galatheoidea</taxon>
        <taxon>Porcellanidae</taxon>
        <taxon>Petrolisthes</taxon>
    </lineage>
</organism>
<dbReference type="PANTHER" id="PTHR12972:SF0">
    <property type="entry name" value="PROTEIN DOWNSTREAM NEIGHBOR OF SON"/>
    <property type="match status" value="1"/>
</dbReference>
<evidence type="ECO:0000256" key="4">
    <source>
        <dbReference type="ARBA" id="ARBA00025806"/>
    </source>
</evidence>
<name>A0AAE1GBL1_PETCI</name>
<evidence type="ECO:0000313" key="6">
    <source>
        <dbReference type="EMBL" id="KAK3888875.1"/>
    </source>
</evidence>
<feature type="compositionally biased region" description="Acidic residues" evidence="5">
    <location>
        <begin position="352"/>
        <end position="366"/>
    </location>
</feature>
<sequence length="576" mass="64168">MSVSSVQHITGRMSGDMTAASPGWIRPGDVMRVRKMKAKRRALQARMVTSASPLQILTPALSSINSNEQATKRRNPFRCSPNKRTKLQDDCDLEATSDASLFQLLNPSTIPSTDTRAPYSFSNIISKQLNSQETNEDDNASKEIWTDKLIVDWSLKSRVRFRSSKPLPWKHNFKTSEEASGTTGFVRCLSSVSDANEDRTLDTSANAKFFQCCLVWQYPSLPWLQLFPRDNVKLTSHTGLFGTDSKLAESLQAEWSESLRSLHQLLRVRQCPYFYVCGPTFTCLFRAAGVAGISQAHALITPTTRGFRDAMKQEDIEFEMPLHNTGSPRTNSTHDDTMNNKHRSREAKGVVDEEEEEEEEEEEGEEATSWLEKMGVETSLFPNLNPNRIKVEQEKFRHVDRTSSSLVYVEGVETQGLINFLLNSKSCTSNTGPLAGVPPTLLSPVAFQGGALVSLKVKGNTVQQEGKVQHSMELSGPILPHTPHQLISLLSPTAETFTASLNPIQSTLPFSLHRHQEASSVPQAFAEEGLVDCGLDAATRHLVCRPPYPVNDTELPPSYREVTHTSGKFTWTDRVQ</sequence>
<dbReference type="Proteomes" id="UP001286313">
    <property type="component" value="Unassembled WGS sequence"/>
</dbReference>
<proteinExistence type="inferred from homology"/>
<keyword evidence="3" id="KW-0539">Nucleus</keyword>
<dbReference type="PANTHER" id="PTHR12972">
    <property type="entry name" value="DOWNSTREAM NEIGHBOR OF SON"/>
    <property type="match status" value="1"/>
</dbReference>
<protein>
    <recommendedName>
        <fullName evidence="8">Protein downstream neighbor of Son</fullName>
    </recommendedName>
</protein>
<accession>A0AAE1GBL1</accession>
<comment type="similarity">
    <text evidence="4">Belongs to the DONSON family.</text>
</comment>
<evidence type="ECO:0000256" key="1">
    <source>
        <dbReference type="ARBA" id="ARBA00004123"/>
    </source>
</evidence>
<comment type="caution">
    <text evidence="6">The sequence shown here is derived from an EMBL/GenBank/DDBJ whole genome shotgun (WGS) entry which is preliminary data.</text>
</comment>
<gene>
    <name evidence="6" type="ORF">Pcinc_007089</name>
</gene>
<dbReference type="EMBL" id="JAWQEG010000524">
    <property type="protein sequence ID" value="KAK3888875.1"/>
    <property type="molecule type" value="Genomic_DNA"/>
</dbReference>
<dbReference type="AlphaFoldDB" id="A0AAE1GBL1"/>
<evidence type="ECO:0008006" key="8">
    <source>
        <dbReference type="Google" id="ProtNLM"/>
    </source>
</evidence>
<evidence type="ECO:0000256" key="3">
    <source>
        <dbReference type="ARBA" id="ARBA00023242"/>
    </source>
</evidence>
<evidence type="ECO:0000256" key="2">
    <source>
        <dbReference type="ARBA" id="ARBA00022473"/>
    </source>
</evidence>
<evidence type="ECO:0000256" key="5">
    <source>
        <dbReference type="SAM" id="MobiDB-lite"/>
    </source>
</evidence>
<dbReference type="GO" id="GO:0033260">
    <property type="term" value="P:nuclear DNA replication"/>
    <property type="evidence" value="ECO:0007669"/>
    <property type="project" value="TreeGrafter"/>
</dbReference>
<comment type="subcellular location">
    <subcellularLocation>
        <location evidence="1">Nucleus</location>
    </subcellularLocation>
</comment>
<dbReference type="InterPro" id="IPR024861">
    <property type="entry name" value="Donson"/>
</dbReference>
<evidence type="ECO:0000313" key="7">
    <source>
        <dbReference type="Proteomes" id="UP001286313"/>
    </source>
</evidence>
<feature type="region of interest" description="Disordered" evidence="5">
    <location>
        <begin position="321"/>
        <end position="368"/>
    </location>
</feature>
<dbReference type="PRINTS" id="PR02064">
    <property type="entry name" value="DONSON"/>
</dbReference>
<reference evidence="6" key="1">
    <citation type="submission" date="2023-10" db="EMBL/GenBank/DDBJ databases">
        <title>Genome assemblies of two species of porcelain crab, Petrolisthes cinctipes and Petrolisthes manimaculis (Anomura: Porcellanidae).</title>
        <authorList>
            <person name="Angst P."/>
        </authorList>
    </citation>
    <scope>NUCLEOTIDE SEQUENCE</scope>
    <source>
        <strain evidence="6">PB745_01</strain>
        <tissue evidence="6">Gill</tissue>
    </source>
</reference>
<keyword evidence="7" id="KW-1185">Reference proteome</keyword>
<dbReference type="GO" id="GO:0005634">
    <property type="term" value="C:nucleus"/>
    <property type="evidence" value="ECO:0007669"/>
    <property type="project" value="UniProtKB-SubCell"/>
</dbReference>
<keyword evidence="2" id="KW-0217">Developmental protein</keyword>